<dbReference type="PATRIC" id="fig|1278073.3.peg.8219"/>
<dbReference type="AlphaFoldDB" id="L7UK15"/>
<keyword evidence="1" id="KW-0472">Membrane</keyword>
<feature type="transmembrane region" description="Helical" evidence="1">
    <location>
        <begin position="169"/>
        <end position="194"/>
    </location>
</feature>
<feature type="transmembrane region" description="Helical" evidence="1">
    <location>
        <begin position="200"/>
        <end position="222"/>
    </location>
</feature>
<name>L7UK15_MYXSD</name>
<organism evidence="2 3">
    <name type="scientific">Myxococcus stipitatus (strain DSM 14675 / JCM 12634 / Mx s8)</name>
    <dbReference type="NCBI Taxonomy" id="1278073"/>
    <lineage>
        <taxon>Bacteria</taxon>
        <taxon>Pseudomonadati</taxon>
        <taxon>Myxococcota</taxon>
        <taxon>Myxococcia</taxon>
        <taxon>Myxococcales</taxon>
        <taxon>Cystobacterineae</taxon>
        <taxon>Myxococcaceae</taxon>
        <taxon>Myxococcus</taxon>
    </lineage>
</organism>
<keyword evidence="3" id="KW-1185">Reference proteome</keyword>
<dbReference type="EMBL" id="CP004025">
    <property type="protein sequence ID" value="AGC49341.1"/>
    <property type="molecule type" value="Genomic_DNA"/>
</dbReference>
<dbReference type="OrthoDB" id="9838505at2"/>
<dbReference type="RefSeq" id="WP_015353594.1">
    <property type="nucleotide sequence ID" value="NC_020126.1"/>
</dbReference>
<sequence>MVEQALDPMHPRTFVVEASHFRALAQRRIVLASVCLPLLVGGAALTLWLSLNLMALAVLSLFFAYGCITIVTRQRREATHASRQELLLEGDRVTFASEGPRRVFRAIGRPGYLRLLSTENRVAAFWFDARRDPTAFFDVPLPKSERGVLTEALKAAGIPLREEGSIARVLSLVGALALTLGALVVARVALASAALGLGALLSWGGLLAVALVASLLAAIWWATRDT</sequence>
<evidence type="ECO:0000256" key="1">
    <source>
        <dbReference type="SAM" id="Phobius"/>
    </source>
</evidence>
<dbReference type="HOGENOM" id="CLU_1223668_0_0_7"/>
<feature type="transmembrane region" description="Helical" evidence="1">
    <location>
        <begin position="29"/>
        <end position="48"/>
    </location>
</feature>
<keyword evidence="1" id="KW-0812">Transmembrane</keyword>
<keyword evidence="1" id="KW-1133">Transmembrane helix</keyword>
<protein>
    <submittedName>
        <fullName evidence="2">Uncharacterized protein</fullName>
    </submittedName>
</protein>
<feature type="transmembrane region" description="Helical" evidence="1">
    <location>
        <begin position="54"/>
        <end position="72"/>
    </location>
</feature>
<gene>
    <name evidence="2" type="ordered locus">MYSTI_08075</name>
</gene>
<proteinExistence type="predicted"/>
<accession>L7UK15</accession>
<dbReference type="KEGG" id="msd:MYSTI_08075"/>
<reference evidence="2 3" key="1">
    <citation type="journal article" date="2013" name="Genome Announc.">
        <title>Complete genome sequence of Myxococcus stipitatus strain DSM 14675, a fruiting myxobacterium.</title>
        <authorList>
            <person name="Huntley S."/>
            <person name="Kneip S."/>
            <person name="Treuner-Lange A."/>
            <person name="Sogaard-Andersen L."/>
        </authorList>
    </citation>
    <scope>NUCLEOTIDE SEQUENCE [LARGE SCALE GENOMIC DNA]</scope>
    <source>
        <strain evidence="3">DSM 14675 / JCM 12634 / Mx s8</strain>
    </source>
</reference>
<evidence type="ECO:0000313" key="2">
    <source>
        <dbReference type="EMBL" id="AGC49341.1"/>
    </source>
</evidence>
<evidence type="ECO:0000313" key="3">
    <source>
        <dbReference type="Proteomes" id="UP000011131"/>
    </source>
</evidence>
<dbReference type="Proteomes" id="UP000011131">
    <property type="component" value="Chromosome"/>
</dbReference>